<dbReference type="AlphaFoldDB" id="U7DE24"/>
<dbReference type="OrthoDB" id="5471444at2"/>
<feature type="transmembrane region" description="Helical" evidence="1">
    <location>
        <begin position="36"/>
        <end position="55"/>
    </location>
</feature>
<name>U7DE24_9BACT</name>
<dbReference type="eggNOG" id="ENOG5032UI7">
    <property type="taxonomic scope" value="Bacteria"/>
</dbReference>
<evidence type="ECO:0000313" key="3">
    <source>
        <dbReference type="Proteomes" id="UP000017148"/>
    </source>
</evidence>
<dbReference type="Proteomes" id="UP000017148">
    <property type="component" value="Unassembled WGS sequence"/>
</dbReference>
<organism evidence="2 3">
    <name type="scientific">Chitinivibrio alkaliphilus ACht1</name>
    <dbReference type="NCBI Taxonomy" id="1313304"/>
    <lineage>
        <taxon>Bacteria</taxon>
        <taxon>Pseudomonadati</taxon>
        <taxon>Fibrobacterota</taxon>
        <taxon>Chitinivibrionia</taxon>
        <taxon>Chitinivibrionales</taxon>
        <taxon>Chitinivibrionaceae</taxon>
        <taxon>Chitinivibrio</taxon>
    </lineage>
</organism>
<dbReference type="Pfam" id="PF04307">
    <property type="entry name" value="YdjM"/>
    <property type="match status" value="1"/>
</dbReference>
<proteinExistence type="predicted"/>
<keyword evidence="1" id="KW-1133">Transmembrane helix</keyword>
<keyword evidence="1" id="KW-0812">Transmembrane</keyword>
<evidence type="ECO:0000313" key="2">
    <source>
        <dbReference type="EMBL" id="ERP39166.1"/>
    </source>
</evidence>
<keyword evidence="3" id="KW-1185">Reference proteome</keyword>
<gene>
    <name evidence="2" type="ORF">CALK_0336</name>
</gene>
<dbReference type="InterPro" id="IPR007404">
    <property type="entry name" value="YdjM-like"/>
</dbReference>
<dbReference type="RefSeq" id="WP_022635879.1">
    <property type="nucleotide sequence ID" value="NZ_ASJR01000002.1"/>
</dbReference>
<dbReference type="PATRIC" id="fig|1313304.3.peg.316"/>
<accession>U7DE24</accession>
<evidence type="ECO:0008006" key="4">
    <source>
        <dbReference type="Google" id="ProtNLM"/>
    </source>
</evidence>
<protein>
    <recommendedName>
        <fullName evidence="4">Membrane-bound metal-dependent hydrolase</fullName>
    </recommendedName>
</protein>
<comment type="caution">
    <text evidence="2">The sequence shown here is derived from an EMBL/GenBank/DDBJ whole genome shotgun (WGS) entry which is preliminary data.</text>
</comment>
<feature type="transmembrane region" description="Helical" evidence="1">
    <location>
        <begin position="105"/>
        <end position="129"/>
    </location>
</feature>
<reference evidence="2 3" key="1">
    <citation type="journal article" date="2013" name="Environ. Microbiol.">
        <title>Genome analysis of Chitinivibrio alkaliphilus gen. nov., sp. nov., a novel extremely haloalkaliphilic anaerobic chitinolytic bacterium from the candidate phylum Termite Group 3.</title>
        <authorList>
            <person name="Sorokin D.Y."/>
            <person name="Gumerov V.M."/>
            <person name="Rakitin A.L."/>
            <person name="Beletsky A.V."/>
            <person name="Damste J.S."/>
            <person name="Muyzer G."/>
            <person name="Mardanov A.V."/>
            <person name="Ravin N.V."/>
        </authorList>
    </citation>
    <scope>NUCLEOTIDE SEQUENCE [LARGE SCALE GENOMIC DNA]</scope>
    <source>
        <strain evidence="2 3">ACht1</strain>
    </source>
</reference>
<feature type="transmembrane region" description="Helical" evidence="1">
    <location>
        <begin position="67"/>
        <end position="85"/>
    </location>
</feature>
<sequence>MAGYKTHTAVSILLGLVFYLSAYVFSRYVSLVPQEFFSHEGLLRLFATVLFFGLFPDIDTNSVGSHFLYSLIFILLFLLILLGNYEEAAFLGLFSLIPVLSRHRGWTHSLFCAFFIPLLLTAIPVFLYGRDSLVQCMPYTLAGICAYMGHLVFDRIFF</sequence>
<evidence type="ECO:0000256" key="1">
    <source>
        <dbReference type="SAM" id="Phobius"/>
    </source>
</evidence>
<keyword evidence="1" id="KW-0472">Membrane</keyword>
<dbReference type="EMBL" id="ASJR01000002">
    <property type="protein sequence ID" value="ERP39166.1"/>
    <property type="molecule type" value="Genomic_DNA"/>
</dbReference>
<dbReference type="STRING" id="1313304.CALK_0336"/>